<dbReference type="GO" id="GO:0003723">
    <property type="term" value="F:RNA binding"/>
    <property type="evidence" value="ECO:0007669"/>
    <property type="project" value="InterPro"/>
</dbReference>
<evidence type="ECO:0000313" key="10">
    <source>
        <dbReference type="Proteomes" id="UP000030693"/>
    </source>
</evidence>
<dbReference type="InterPro" id="IPR029028">
    <property type="entry name" value="Alpha/beta_knot_MTases"/>
</dbReference>
<proteinExistence type="inferred from homology"/>
<evidence type="ECO:0000313" key="9">
    <source>
        <dbReference type="EMBL" id="KCV69363.1"/>
    </source>
</evidence>
<dbReference type="InterPro" id="IPR029026">
    <property type="entry name" value="tRNA_m1G_MTases_N"/>
</dbReference>
<evidence type="ECO:0000259" key="8">
    <source>
        <dbReference type="Pfam" id="PF00588"/>
    </source>
</evidence>
<accession>A0A058Z603</accession>
<comment type="similarity">
    <text evidence="1">Belongs to the class IV-like SAM-binding methyltransferase superfamily. RNA methyltransferase TrmH family.</text>
</comment>
<evidence type="ECO:0000256" key="5">
    <source>
        <dbReference type="ARBA" id="ARBA00022691"/>
    </source>
</evidence>
<dbReference type="GeneID" id="20528519"/>
<dbReference type="PANTHER" id="PTHR46103:SF1">
    <property type="entry name" value="RRNA METHYLTRANSFERASE 1, MITOCHONDRIAL"/>
    <property type="match status" value="1"/>
</dbReference>
<dbReference type="InterPro" id="IPR047182">
    <property type="entry name" value="MRM1"/>
</dbReference>
<feature type="coiled-coil region" evidence="6">
    <location>
        <begin position="477"/>
        <end position="507"/>
    </location>
</feature>
<evidence type="ECO:0000256" key="3">
    <source>
        <dbReference type="ARBA" id="ARBA00022603"/>
    </source>
</evidence>
<feature type="region of interest" description="Disordered" evidence="7">
    <location>
        <begin position="326"/>
        <end position="347"/>
    </location>
</feature>
<dbReference type="Proteomes" id="UP000030693">
    <property type="component" value="Unassembled WGS sequence"/>
</dbReference>
<dbReference type="Pfam" id="PF00588">
    <property type="entry name" value="SpoU_methylase"/>
    <property type="match status" value="1"/>
</dbReference>
<dbReference type="eggNOG" id="KOG0838">
    <property type="taxonomic scope" value="Eukaryota"/>
</dbReference>
<keyword evidence="5" id="KW-0949">S-adenosyl-L-methionine</keyword>
<keyword evidence="6" id="KW-0175">Coiled coil</keyword>
<feature type="region of interest" description="Disordered" evidence="7">
    <location>
        <begin position="31"/>
        <end position="57"/>
    </location>
</feature>
<dbReference type="RefSeq" id="XP_009495928.1">
    <property type="nucleotide sequence ID" value="XM_009497653.1"/>
</dbReference>
<organism evidence="9">
    <name type="scientific">Fonticula alba</name>
    <name type="common">Slime mold</name>
    <dbReference type="NCBI Taxonomy" id="691883"/>
    <lineage>
        <taxon>Eukaryota</taxon>
        <taxon>Rotosphaerida</taxon>
        <taxon>Fonticulaceae</taxon>
        <taxon>Fonticula</taxon>
    </lineage>
</organism>
<dbReference type="SUPFAM" id="SSF75217">
    <property type="entry name" value="alpha/beta knot"/>
    <property type="match status" value="2"/>
</dbReference>
<dbReference type="OrthoDB" id="270651at2759"/>
<dbReference type="InterPro" id="IPR001537">
    <property type="entry name" value="SpoU_MeTrfase"/>
</dbReference>
<dbReference type="PANTHER" id="PTHR46103">
    <property type="entry name" value="RRNA METHYLTRANSFERASE 1, MITOCHONDRIAL"/>
    <property type="match status" value="1"/>
</dbReference>
<gene>
    <name evidence="9" type="ORF">H696_03794</name>
</gene>
<sequence>MSLQHLYGRPSVMTALRAGIRPLAELTLLVPPGYTKPNGPTKKPRKSAGQFGAHQPEQDLTVTREVEAMARELGVKVTLTTDRHTLNALAKQRTHGGMVLATGEFPLNSISRLMGPTLPEALATAVAPTTPGPAADSDPSDAGNSATVYNIQVTGPSGRRGLKPRSFPPGLTGGSTAHHRWPVWLALDEVVDPQNLGSILRSAYYFGVDGVALCTRNSAPLSPVVSRASAGSLEAFISPFPDGKDQKSAPISERADQQPLLYNVQAMTRFLAESRINSWDIIGTVGPDFEPDVQGLTADRAPKQQPPTPTLAEASLAALRASLPADALPEPEPEPEPTPRDPQTRFEGSSNMADLLVSGRPGDGESEASCPGEKVLLTVEDLSELEIRRPTIIVLGNEGRGMRTNVARLCNRLVSVPRVGRAPVFANSLPGGSEEVVDSLNVGVATGVILSEVVRQAHRGWTPELGSDFFEHNLADVQQLDREIAHIRSLKKEQQQQRQQQEQGQDK</sequence>
<dbReference type="CDD" id="cd18105">
    <property type="entry name" value="SpoU-like_MRM1"/>
    <property type="match status" value="1"/>
</dbReference>
<evidence type="ECO:0000256" key="1">
    <source>
        <dbReference type="ARBA" id="ARBA00007228"/>
    </source>
</evidence>
<evidence type="ECO:0000256" key="6">
    <source>
        <dbReference type="SAM" id="Coils"/>
    </source>
</evidence>
<keyword evidence="10" id="KW-1185">Reference proteome</keyword>
<feature type="domain" description="tRNA/rRNA methyltransferase SpoU type" evidence="8">
    <location>
        <begin position="184"/>
        <end position="234"/>
    </location>
</feature>
<dbReference type="EMBL" id="KB932206">
    <property type="protein sequence ID" value="KCV69363.1"/>
    <property type="molecule type" value="Genomic_DNA"/>
</dbReference>
<name>A0A058Z603_FONAL</name>
<dbReference type="STRING" id="691883.A0A058Z603"/>
<dbReference type="InterPro" id="IPR047261">
    <property type="entry name" value="MRM1_MeTrfase_dom"/>
</dbReference>
<keyword evidence="3" id="KW-0489">Methyltransferase</keyword>
<protein>
    <recommendedName>
        <fullName evidence="8">tRNA/rRNA methyltransferase SpoU type domain-containing protein</fullName>
    </recommendedName>
</protein>
<dbReference type="GO" id="GO:0016435">
    <property type="term" value="F:rRNA (guanine) methyltransferase activity"/>
    <property type="evidence" value="ECO:0007669"/>
    <property type="project" value="TreeGrafter"/>
</dbReference>
<dbReference type="AlphaFoldDB" id="A0A058Z603"/>
<reference evidence="9" key="1">
    <citation type="submission" date="2013-04" db="EMBL/GenBank/DDBJ databases">
        <title>The Genome Sequence of Fonticula alba ATCC 38817.</title>
        <authorList>
            <consortium name="The Broad Institute Genomics Platform"/>
            <person name="Russ C."/>
            <person name="Cuomo C."/>
            <person name="Burger G."/>
            <person name="Gray M.W."/>
            <person name="Holland P.W.H."/>
            <person name="King N."/>
            <person name="Lang F.B.F."/>
            <person name="Roger A.J."/>
            <person name="Ruiz-Trillo I."/>
            <person name="Brown M."/>
            <person name="Walker B."/>
            <person name="Young S."/>
            <person name="Zeng Q."/>
            <person name="Gargeya S."/>
            <person name="Fitzgerald M."/>
            <person name="Haas B."/>
            <person name="Abouelleil A."/>
            <person name="Allen A.W."/>
            <person name="Alvarado L."/>
            <person name="Arachchi H.M."/>
            <person name="Berlin A.M."/>
            <person name="Chapman S.B."/>
            <person name="Gainer-Dewar J."/>
            <person name="Goldberg J."/>
            <person name="Griggs A."/>
            <person name="Gujja S."/>
            <person name="Hansen M."/>
            <person name="Howarth C."/>
            <person name="Imamovic A."/>
            <person name="Ireland A."/>
            <person name="Larimer J."/>
            <person name="McCowan C."/>
            <person name="Murphy C."/>
            <person name="Pearson M."/>
            <person name="Poon T.W."/>
            <person name="Priest M."/>
            <person name="Roberts A."/>
            <person name="Saif S."/>
            <person name="Shea T."/>
            <person name="Sisk P."/>
            <person name="Sykes S."/>
            <person name="Wortman J."/>
            <person name="Nusbaum C."/>
            <person name="Birren B."/>
        </authorList>
    </citation>
    <scope>NUCLEOTIDE SEQUENCE [LARGE SCALE GENOMIC DNA]</scope>
    <source>
        <strain evidence="9">ATCC 38817</strain>
    </source>
</reference>
<evidence type="ECO:0000256" key="2">
    <source>
        <dbReference type="ARBA" id="ARBA00022552"/>
    </source>
</evidence>
<dbReference type="Gene3D" id="3.40.1280.10">
    <property type="match status" value="1"/>
</dbReference>
<evidence type="ECO:0000256" key="4">
    <source>
        <dbReference type="ARBA" id="ARBA00022679"/>
    </source>
</evidence>
<keyword evidence="2" id="KW-0698">rRNA processing</keyword>
<evidence type="ECO:0000256" key="7">
    <source>
        <dbReference type="SAM" id="MobiDB-lite"/>
    </source>
</evidence>
<keyword evidence="4" id="KW-0808">Transferase</keyword>